<dbReference type="PANTHER" id="PTHR35526:SF3">
    <property type="entry name" value="ANTI-SIGMA-F FACTOR RSBW"/>
    <property type="match status" value="1"/>
</dbReference>
<dbReference type="GO" id="GO:0004674">
    <property type="term" value="F:protein serine/threonine kinase activity"/>
    <property type="evidence" value="ECO:0007669"/>
    <property type="project" value="UniProtKB-KW"/>
</dbReference>
<dbReference type="GO" id="GO:0030435">
    <property type="term" value="P:sporulation resulting in formation of a cellular spore"/>
    <property type="evidence" value="ECO:0007669"/>
    <property type="project" value="UniProtKB-KW"/>
</dbReference>
<dbReference type="GO" id="GO:0030436">
    <property type="term" value="P:asexual sporulation"/>
    <property type="evidence" value="ECO:0007669"/>
    <property type="project" value="UniProtKB-UniRule"/>
</dbReference>
<proteinExistence type="inferred from homology"/>
<accession>A0A4R6U9T1</accession>
<dbReference type="HAMAP" id="MF_00637">
    <property type="entry name" value="Anti_sigma_F"/>
    <property type="match status" value="1"/>
</dbReference>
<comment type="similarity">
    <text evidence="7">Belongs to the anti-sigma-factor family.</text>
</comment>
<evidence type="ECO:0000313" key="9">
    <source>
        <dbReference type="EMBL" id="TDQ41599.1"/>
    </source>
</evidence>
<dbReference type="Proteomes" id="UP000295632">
    <property type="component" value="Unassembled WGS sequence"/>
</dbReference>
<evidence type="ECO:0000256" key="5">
    <source>
        <dbReference type="ARBA" id="ARBA00022840"/>
    </source>
</evidence>
<dbReference type="RefSeq" id="WP_133579461.1">
    <property type="nucleotide sequence ID" value="NZ_SNYJ01000003.1"/>
</dbReference>
<keyword evidence="3 7" id="KW-0547">Nucleotide-binding</keyword>
<dbReference type="InterPro" id="IPR010194">
    <property type="entry name" value="Anti-sigma_F"/>
</dbReference>
<reference evidence="9 10" key="1">
    <citation type="submission" date="2019-03" db="EMBL/GenBank/DDBJ databases">
        <title>Genomic Encyclopedia of Type Strains, Phase IV (KMG-IV): sequencing the most valuable type-strain genomes for metagenomic binning, comparative biology and taxonomic classification.</title>
        <authorList>
            <person name="Goeker M."/>
        </authorList>
    </citation>
    <scope>NUCLEOTIDE SEQUENCE [LARGE SCALE GENOMIC DNA]</scope>
    <source>
        <strain evidence="9 10">DSM 28697</strain>
    </source>
</reference>
<dbReference type="EMBL" id="SNYJ01000003">
    <property type="protein sequence ID" value="TDQ41599.1"/>
    <property type="molecule type" value="Genomic_DNA"/>
</dbReference>
<sequence length="146" mass="16111">MRNEMHIRFSAVSENESFARVAVAAFLTNVNPTLDELTEIKTVVSEAVTNSIIHGYDHDAEKFIELSAVLEEGKLDIVVRDEGHGISDIPEAMEPLYSSKPELERSGMGFTIMENFMDEVSVESGPGQGTVVRLTKYFAAKKALCN</sequence>
<dbReference type="GO" id="GO:0042174">
    <property type="term" value="P:negative regulation of sporulation resulting in formation of a cellular spore"/>
    <property type="evidence" value="ECO:0007669"/>
    <property type="project" value="InterPro"/>
</dbReference>
<dbReference type="SMART" id="SM00387">
    <property type="entry name" value="HATPase_c"/>
    <property type="match status" value="1"/>
</dbReference>
<evidence type="ECO:0000256" key="6">
    <source>
        <dbReference type="ARBA" id="ARBA00022969"/>
    </source>
</evidence>
<comment type="catalytic activity">
    <reaction evidence="7">
        <text>L-threonyl-[protein] + ATP = O-phospho-L-threonyl-[protein] + ADP + H(+)</text>
        <dbReference type="Rhea" id="RHEA:46608"/>
        <dbReference type="Rhea" id="RHEA-COMP:11060"/>
        <dbReference type="Rhea" id="RHEA-COMP:11605"/>
        <dbReference type="ChEBI" id="CHEBI:15378"/>
        <dbReference type="ChEBI" id="CHEBI:30013"/>
        <dbReference type="ChEBI" id="CHEBI:30616"/>
        <dbReference type="ChEBI" id="CHEBI:61977"/>
        <dbReference type="ChEBI" id="CHEBI:456216"/>
        <dbReference type="EC" id="2.7.11.1"/>
    </reaction>
</comment>
<gene>
    <name evidence="7" type="primary">spoIIAB</name>
    <name evidence="9" type="ORF">EV213_103178</name>
</gene>
<keyword evidence="10" id="KW-1185">Reference proteome</keyword>
<dbReference type="Pfam" id="PF13581">
    <property type="entry name" value="HATPase_c_2"/>
    <property type="match status" value="1"/>
</dbReference>
<dbReference type="AlphaFoldDB" id="A0A4R6U9T1"/>
<evidence type="ECO:0000256" key="3">
    <source>
        <dbReference type="ARBA" id="ARBA00022741"/>
    </source>
</evidence>
<evidence type="ECO:0000256" key="1">
    <source>
        <dbReference type="ARBA" id="ARBA00022527"/>
    </source>
</evidence>
<dbReference type="GO" id="GO:0106310">
    <property type="term" value="F:protein serine kinase activity"/>
    <property type="evidence" value="ECO:0007669"/>
    <property type="project" value="RHEA"/>
</dbReference>
<dbReference type="Gene3D" id="3.30.565.10">
    <property type="entry name" value="Histidine kinase-like ATPase, C-terminal domain"/>
    <property type="match status" value="1"/>
</dbReference>
<dbReference type="NCBIfam" id="TIGR01925">
    <property type="entry name" value="spIIAB"/>
    <property type="match status" value="1"/>
</dbReference>
<keyword evidence="6 7" id="KW-0749">Sporulation</keyword>
<comment type="catalytic activity">
    <reaction evidence="7">
        <text>L-seryl-[protein] + ATP = O-phospho-L-seryl-[protein] + ADP + H(+)</text>
        <dbReference type="Rhea" id="RHEA:17989"/>
        <dbReference type="Rhea" id="RHEA-COMP:9863"/>
        <dbReference type="Rhea" id="RHEA-COMP:11604"/>
        <dbReference type="ChEBI" id="CHEBI:15378"/>
        <dbReference type="ChEBI" id="CHEBI:29999"/>
        <dbReference type="ChEBI" id="CHEBI:30616"/>
        <dbReference type="ChEBI" id="CHEBI:83421"/>
        <dbReference type="ChEBI" id="CHEBI:456216"/>
        <dbReference type="EC" id="2.7.11.1"/>
    </reaction>
</comment>
<evidence type="ECO:0000256" key="2">
    <source>
        <dbReference type="ARBA" id="ARBA00022679"/>
    </source>
</evidence>
<dbReference type="EC" id="2.7.11.1" evidence="7"/>
<organism evidence="9 10">
    <name type="scientific">Aureibacillus halotolerans</name>
    <dbReference type="NCBI Taxonomy" id="1508390"/>
    <lineage>
        <taxon>Bacteria</taxon>
        <taxon>Bacillati</taxon>
        <taxon>Bacillota</taxon>
        <taxon>Bacilli</taxon>
        <taxon>Bacillales</taxon>
        <taxon>Bacillaceae</taxon>
        <taxon>Aureibacillus</taxon>
    </lineage>
</organism>
<keyword evidence="1 7" id="KW-0723">Serine/threonine-protein kinase</keyword>
<keyword evidence="5 7" id="KW-0067">ATP-binding</keyword>
<dbReference type="OrthoDB" id="9768808at2"/>
<evidence type="ECO:0000256" key="4">
    <source>
        <dbReference type="ARBA" id="ARBA00022777"/>
    </source>
</evidence>
<feature type="domain" description="Histidine kinase/HSP90-like ATPase" evidence="8">
    <location>
        <begin position="35"/>
        <end position="140"/>
    </location>
</feature>
<dbReference type="GO" id="GO:0016989">
    <property type="term" value="F:sigma factor antagonist activity"/>
    <property type="evidence" value="ECO:0007669"/>
    <property type="project" value="InterPro"/>
</dbReference>
<dbReference type="InterPro" id="IPR050267">
    <property type="entry name" value="Anti-sigma-factor_SerPK"/>
</dbReference>
<comment type="caution">
    <text evidence="9">The sequence shown here is derived from an EMBL/GenBank/DDBJ whole genome shotgun (WGS) entry which is preliminary data.</text>
</comment>
<keyword evidence="4 7" id="KW-0418">Kinase</keyword>
<keyword evidence="2 7" id="KW-0808">Transferase</keyword>
<dbReference type="GO" id="GO:0005524">
    <property type="term" value="F:ATP binding"/>
    <property type="evidence" value="ECO:0007669"/>
    <property type="project" value="UniProtKB-KW"/>
</dbReference>
<evidence type="ECO:0000313" key="10">
    <source>
        <dbReference type="Proteomes" id="UP000295632"/>
    </source>
</evidence>
<dbReference type="InterPro" id="IPR036890">
    <property type="entry name" value="HATPase_C_sf"/>
</dbReference>
<dbReference type="PANTHER" id="PTHR35526">
    <property type="entry name" value="ANTI-SIGMA-F FACTOR RSBW-RELATED"/>
    <property type="match status" value="1"/>
</dbReference>
<protein>
    <recommendedName>
        <fullName evidence="7">Anti-sigma F factor</fullName>
        <ecNumber evidence="7">2.7.11.1</ecNumber>
    </recommendedName>
    <alternativeName>
        <fullName evidence="7">Stage II sporulation protein AB</fullName>
    </alternativeName>
</protein>
<evidence type="ECO:0000259" key="8">
    <source>
        <dbReference type="SMART" id="SM00387"/>
    </source>
</evidence>
<evidence type="ECO:0000256" key="7">
    <source>
        <dbReference type="HAMAP-Rule" id="MF_00637"/>
    </source>
</evidence>
<dbReference type="InterPro" id="IPR003594">
    <property type="entry name" value="HATPase_dom"/>
</dbReference>
<name>A0A4R6U9T1_9BACI</name>
<dbReference type="SUPFAM" id="SSF55874">
    <property type="entry name" value="ATPase domain of HSP90 chaperone/DNA topoisomerase II/histidine kinase"/>
    <property type="match status" value="1"/>
</dbReference>
<comment type="function">
    <text evidence="7">Binds to sigma F and blocks its ability to form an RNA polymerase holoenzyme (E-sigma F). Phosphorylates SpoIIAA on a serine residue. This phosphorylation may enable SpoIIAA to act as an anti-anti-sigma factor that counteracts SpoIIAB and thus releases sigma F from inhibition.</text>
</comment>